<dbReference type="Proteomes" id="UP000291933">
    <property type="component" value="Unassembled WGS sequence"/>
</dbReference>
<keyword evidence="7" id="KW-1185">Reference proteome</keyword>
<dbReference type="PANTHER" id="PTHR30632:SF0">
    <property type="entry name" value="SULFATE-BINDING PROTEIN"/>
    <property type="match status" value="1"/>
</dbReference>
<dbReference type="EMBL" id="SDMR01000019">
    <property type="protein sequence ID" value="TBT93071.1"/>
    <property type="molecule type" value="Genomic_DNA"/>
</dbReference>
<reference evidence="6 7" key="1">
    <citation type="submission" date="2019-01" db="EMBL/GenBank/DDBJ databases">
        <title>Lactibacter flavus gen. nov., sp. nov., a novel bacterium of the family Propionibacteriaceae isolated from raw milk and dairy products.</title>
        <authorList>
            <person name="Huptas C."/>
            <person name="Wenning M."/>
            <person name="Breitenwieser F."/>
            <person name="Doll E."/>
            <person name="Von Neubeck M."/>
            <person name="Busse H.-J."/>
            <person name="Scherer S."/>
        </authorList>
    </citation>
    <scope>NUCLEOTIDE SEQUENCE [LARGE SCALE GENOMIC DNA]</scope>
    <source>
        <strain evidence="6 7">DSM 22130</strain>
    </source>
</reference>
<feature type="chain" id="PRO_5039553247" evidence="5">
    <location>
        <begin position="22"/>
        <end position="252"/>
    </location>
</feature>
<dbReference type="GO" id="GO:0046872">
    <property type="term" value="F:metal ion binding"/>
    <property type="evidence" value="ECO:0007669"/>
    <property type="project" value="UniProtKB-KW"/>
</dbReference>
<keyword evidence="3 5" id="KW-0732">Signal</keyword>
<dbReference type="OrthoDB" id="9785015at2"/>
<dbReference type="SUPFAM" id="SSF53850">
    <property type="entry name" value="Periplasmic binding protein-like II"/>
    <property type="match status" value="1"/>
</dbReference>
<evidence type="ECO:0000256" key="2">
    <source>
        <dbReference type="ARBA" id="ARBA00022723"/>
    </source>
</evidence>
<dbReference type="InterPro" id="IPR050682">
    <property type="entry name" value="ModA/WtpA"/>
</dbReference>
<dbReference type="PANTHER" id="PTHR30632">
    <property type="entry name" value="MOLYBDATE-BINDING PERIPLASMIC PROTEIN"/>
    <property type="match status" value="1"/>
</dbReference>
<dbReference type="RefSeq" id="WP_131172910.1">
    <property type="nucleotide sequence ID" value="NZ_FXTL01000020.1"/>
</dbReference>
<dbReference type="PROSITE" id="PS51257">
    <property type="entry name" value="PROKAR_LIPOPROTEIN"/>
    <property type="match status" value="1"/>
</dbReference>
<protein>
    <submittedName>
        <fullName evidence="6">Molybdate ABC transporter substrate-binding protein</fullName>
    </submittedName>
</protein>
<keyword evidence="4" id="KW-0500">Molybdenum</keyword>
<comment type="caution">
    <text evidence="6">The sequence shown here is derived from an EMBL/GenBank/DDBJ whole genome shotgun (WGS) entry which is preliminary data.</text>
</comment>
<evidence type="ECO:0000256" key="4">
    <source>
        <dbReference type="PIRSR" id="PIRSR004846-1"/>
    </source>
</evidence>
<dbReference type="PIRSF" id="PIRSF004846">
    <property type="entry name" value="ModA"/>
    <property type="match status" value="1"/>
</dbReference>
<dbReference type="InterPro" id="IPR005950">
    <property type="entry name" value="ModA"/>
</dbReference>
<dbReference type="AlphaFoldDB" id="A0A4Q9KIE6"/>
<dbReference type="Gene3D" id="3.40.190.10">
    <property type="entry name" value="Periplasmic binding protein-like II"/>
    <property type="match status" value="2"/>
</dbReference>
<dbReference type="GO" id="GO:0015689">
    <property type="term" value="P:molybdate ion transport"/>
    <property type="evidence" value="ECO:0007669"/>
    <property type="project" value="InterPro"/>
</dbReference>
<name>A0A4Q9KIE6_PROTD</name>
<evidence type="ECO:0000313" key="7">
    <source>
        <dbReference type="Proteomes" id="UP000291933"/>
    </source>
</evidence>
<evidence type="ECO:0000256" key="5">
    <source>
        <dbReference type="SAM" id="SignalP"/>
    </source>
</evidence>
<gene>
    <name evidence="6" type="primary">modA</name>
    <name evidence="6" type="ORF">ET996_12575</name>
</gene>
<feature type="binding site" evidence="4">
    <location>
        <position position="41"/>
    </location>
    <ligand>
        <name>molybdate</name>
        <dbReference type="ChEBI" id="CHEBI:36264"/>
    </ligand>
</feature>
<organism evidence="6 7">
    <name type="scientific">Propioniciclava tarda</name>
    <dbReference type="NCBI Taxonomy" id="433330"/>
    <lineage>
        <taxon>Bacteria</taxon>
        <taxon>Bacillati</taxon>
        <taxon>Actinomycetota</taxon>
        <taxon>Actinomycetes</taxon>
        <taxon>Propionibacteriales</taxon>
        <taxon>Propionibacteriaceae</taxon>
        <taxon>Propioniciclava</taxon>
    </lineage>
</organism>
<evidence type="ECO:0000256" key="3">
    <source>
        <dbReference type="ARBA" id="ARBA00022729"/>
    </source>
</evidence>
<dbReference type="GO" id="GO:0030973">
    <property type="term" value="F:molybdate ion binding"/>
    <property type="evidence" value="ECO:0007669"/>
    <property type="project" value="TreeGrafter"/>
</dbReference>
<proteinExistence type="inferred from homology"/>
<sequence>MKKLVASLAAALVLAGCSAPAGTSSPAVASGKTVTVFAAASLKGAFTKIGDAFGAETGAKVSYNFNGSSALVDQLLGGAPADVFASADESNMKKATDAALTAGKPTLFATNVLTLVVAPGNPAKITGLDASLDGKKLVVCAVGVPCGNALATLEKNLGVSPKPVSQEQTVTDVLGKVTSGEADAGVVYATDAKSAGAKVTAVAIPGSEKVVNNYPIAATASTKDAALARAYIDYVTGPKGQAILTEFGFGKP</sequence>
<dbReference type="Pfam" id="PF13531">
    <property type="entry name" value="SBP_bac_11"/>
    <property type="match status" value="1"/>
</dbReference>
<comment type="similarity">
    <text evidence="1">Belongs to the bacterial solute-binding protein ModA family.</text>
</comment>
<accession>A0A4Q9KIE6</accession>
<dbReference type="NCBIfam" id="TIGR01256">
    <property type="entry name" value="modA"/>
    <property type="match status" value="1"/>
</dbReference>
<feature type="binding site" evidence="4">
    <location>
        <position position="68"/>
    </location>
    <ligand>
        <name>molybdate</name>
        <dbReference type="ChEBI" id="CHEBI:36264"/>
    </ligand>
</feature>
<keyword evidence="2 4" id="KW-0479">Metal-binding</keyword>
<feature type="binding site" evidence="4">
    <location>
        <position position="188"/>
    </location>
    <ligand>
        <name>molybdate</name>
        <dbReference type="ChEBI" id="CHEBI:36264"/>
    </ligand>
</feature>
<evidence type="ECO:0000256" key="1">
    <source>
        <dbReference type="ARBA" id="ARBA00009175"/>
    </source>
</evidence>
<feature type="binding site" evidence="4">
    <location>
        <position position="170"/>
    </location>
    <ligand>
        <name>molybdate</name>
        <dbReference type="ChEBI" id="CHEBI:36264"/>
    </ligand>
</feature>
<evidence type="ECO:0000313" key="6">
    <source>
        <dbReference type="EMBL" id="TBT93071.1"/>
    </source>
</evidence>
<feature type="signal peptide" evidence="5">
    <location>
        <begin position="1"/>
        <end position="21"/>
    </location>
</feature>